<dbReference type="GO" id="GO:0005525">
    <property type="term" value="F:GTP binding"/>
    <property type="evidence" value="ECO:0007669"/>
    <property type="project" value="UniProtKB-KW"/>
</dbReference>
<sequence>MAFNCLLCHSKNDWDKKGHESLPPNNTRNEIRIVLLGKPGSGKSSTGNTILNNNVFPAAPTGSSITSNCSIRGANLFKRDILVVDTPGLFDTSSSNDDVLKEVLKCIVLTSPGPHCFLLVLSLPRFTDEDENTINHFGDFFGNDVYRYIIIVFAGKDKLDREKMSFEKYLDTVPQRLKTIIKKCNNRCIAVNNLANWSNRKQQAKSLIKMIDDNISENNGEFYTDDMYLHAEKILKQREEEIERERTEKRDREIEEITHRYAEEKEKREQEIQRINSELNQLKAPREIARQEVEGGSGFFDGVANVLTEVGKHCPNSNAERINVRSGKAKIGPIQVTVTRLQTGRLWCSIRFSGPVDTQGKIYNHRITINQVSDTELSSEFEVYKYEAGALILWSDTASERLGVILAFLYMTTDQVDEIIPSCDVNITRSDYRDTTTYSAFVTNCMAPIYESFIPDVTKDNKSVASRDYLDTGRQETPSVNMTTVSFNSTVMSNENVVLNSLMFRIYSYQDFPLKGLMLTYDRQYSIL</sequence>
<dbReference type="PANTHER" id="PTHR10903:SF184">
    <property type="entry name" value="GTP-BINDING PROTEIN A"/>
    <property type="match status" value="1"/>
</dbReference>
<reference evidence="6" key="1">
    <citation type="submission" date="2022-08" db="UniProtKB">
        <authorList>
            <consortium name="EnsemblMetazoa"/>
        </authorList>
    </citation>
    <scope>IDENTIFICATION</scope>
    <source>
        <strain evidence="6">05x7-T-G4-1.051#20</strain>
    </source>
</reference>
<evidence type="ECO:0000313" key="6">
    <source>
        <dbReference type="EnsemblMetazoa" id="G8258.2:cds"/>
    </source>
</evidence>
<evidence type="ECO:0000313" key="7">
    <source>
        <dbReference type="Proteomes" id="UP000005408"/>
    </source>
</evidence>
<keyword evidence="2" id="KW-0547">Nucleotide-binding</keyword>
<evidence type="ECO:0000256" key="2">
    <source>
        <dbReference type="ARBA" id="ARBA00022741"/>
    </source>
</evidence>
<dbReference type="CDD" id="cd01852">
    <property type="entry name" value="AIG1"/>
    <property type="match status" value="1"/>
</dbReference>
<dbReference type="FunFam" id="3.40.50.300:FF:000366">
    <property type="entry name" value="GTPase, IMAP family member 2"/>
    <property type="match status" value="1"/>
</dbReference>
<evidence type="ECO:0000256" key="1">
    <source>
        <dbReference type="ARBA" id="ARBA00008535"/>
    </source>
</evidence>
<dbReference type="InterPro" id="IPR045058">
    <property type="entry name" value="GIMA/IAN/Toc"/>
</dbReference>
<feature type="domain" description="AIG1-type G" evidence="5">
    <location>
        <begin position="28"/>
        <end position="232"/>
    </location>
</feature>
<name>A0A8W8P1T9_MAGGI</name>
<dbReference type="InterPro" id="IPR027417">
    <property type="entry name" value="P-loop_NTPase"/>
</dbReference>
<keyword evidence="3" id="KW-0342">GTP-binding</keyword>
<evidence type="ECO:0000259" key="5">
    <source>
        <dbReference type="PROSITE" id="PS51720"/>
    </source>
</evidence>
<protein>
    <recommendedName>
        <fullName evidence="5">AIG1-type G domain-containing protein</fullName>
    </recommendedName>
</protein>
<dbReference type="PANTHER" id="PTHR10903">
    <property type="entry name" value="GTPASE, IMAP FAMILY MEMBER-RELATED"/>
    <property type="match status" value="1"/>
</dbReference>
<keyword evidence="7" id="KW-1185">Reference proteome</keyword>
<feature type="coiled-coil region" evidence="4">
    <location>
        <begin position="228"/>
        <end position="282"/>
    </location>
</feature>
<evidence type="ECO:0000256" key="4">
    <source>
        <dbReference type="SAM" id="Coils"/>
    </source>
</evidence>
<proteinExistence type="inferred from homology"/>
<dbReference type="EnsemblMetazoa" id="G8258.2">
    <property type="protein sequence ID" value="G8258.2:cds"/>
    <property type="gene ID" value="G8258"/>
</dbReference>
<dbReference type="PROSITE" id="PS51720">
    <property type="entry name" value="G_AIG1"/>
    <property type="match status" value="1"/>
</dbReference>
<dbReference type="AlphaFoldDB" id="A0A8W8P1T9"/>
<dbReference type="Proteomes" id="UP000005408">
    <property type="component" value="Unassembled WGS sequence"/>
</dbReference>
<dbReference type="Gene3D" id="3.40.50.300">
    <property type="entry name" value="P-loop containing nucleotide triphosphate hydrolases"/>
    <property type="match status" value="1"/>
</dbReference>
<comment type="similarity">
    <text evidence="1">Belongs to the TRAFAC class TrmE-Era-EngA-EngB-Septin-like GTPase superfamily. AIG1/Toc34/Toc159-like paraseptin GTPase family. IAN subfamily.</text>
</comment>
<dbReference type="Pfam" id="PF04548">
    <property type="entry name" value="AIG1"/>
    <property type="match status" value="1"/>
</dbReference>
<evidence type="ECO:0000256" key="3">
    <source>
        <dbReference type="ARBA" id="ARBA00023134"/>
    </source>
</evidence>
<keyword evidence="4" id="KW-0175">Coiled coil</keyword>
<organism evidence="6 7">
    <name type="scientific">Magallana gigas</name>
    <name type="common">Pacific oyster</name>
    <name type="synonym">Crassostrea gigas</name>
    <dbReference type="NCBI Taxonomy" id="29159"/>
    <lineage>
        <taxon>Eukaryota</taxon>
        <taxon>Metazoa</taxon>
        <taxon>Spiralia</taxon>
        <taxon>Lophotrochozoa</taxon>
        <taxon>Mollusca</taxon>
        <taxon>Bivalvia</taxon>
        <taxon>Autobranchia</taxon>
        <taxon>Pteriomorphia</taxon>
        <taxon>Ostreida</taxon>
        <taxon>Ostreoidea</taxon>
        <taxon>Ostreidae</taxon>
        <taxon>Magallana</taxon>
    </lineage>
</organism>
<dbReference type="InterPro" id="IPR006703">
    <property type="entry name" value="G_AIG1"/>
</dbReference>
<dbReference type="SUPFAM" id="SSF52540">
    <property type="entry name" value="P-loop containing nucleoside triphosphate hydrolases"/>
    <property type="match status" value="1"/>
</dbReference>
<accession>A0A8W8P1T9</accession>